<evidence type="ECO:0000313" key="2">
    <source>
        <dbReference type="Proteomes" id="UP000002058"/>
    </source>
</evidence>
<protein>
    <submittedName>
        <fullName evidence="1">Uncharacterized protein</fullName>
    </submittedName>
</protein>
<organism evidence="1 2">
    <name type="scientific">Uncinocarpus reesii (strain UAMH 1704)</name>
    <dbReference type="NCBI Taxonomy" id="336963"/>
    <lineage>
        <taxon>Eukaryota</taxon>
        <taxon>Fungi</taxon>
        <taxon>Dikarya</taxon>
        <taxon>Ascomycota</taxon>
        <taxon>Pezizomycotina</taxon>
        <taxon>Eurotiomycetes</taxon>
        <taxon>Eurotiomycetidae</taxon>
        <taxon>Onygenales</taxon>
        <taxon>Onygenaceae</taxon>
        <taxon>Uncinocarpus</taxon>
    </lineage>
</organism>
<dbReference type="EMBL" id="CH476617">
    <property type="protein sequence ID" value="EEP80683.1"/>
    <property type="molecule type" value="Genomic_DNA"/>
</dbReference>
<dbReference type="KEGG" id="ure:UREG_05525"/>
<dbReference type="AlphaFoldDB" id="C4JST6"/>
<name>C4JST6_UNCRE</name>
<dbReference type="Proteomes" id="UP000002058">
    <property type="component" value="Unassembled WGS sequence"/>
</dbReference>
<keyword evidence="2" id="KW-1185">Reference proteome</keyword>
<gene>
    <name evidence="1" type="ORF">UREG_05525</name>
</gene>
<dbReference type="VEuPathDB" id="FungiDB:UREG_05525"/>
<sequence length="131" mass="13735">MNSRDSVEYHRRAWAAVVWALAPPQHRRLDPGLQPGVVSACAWSVISPALKATGCIRGGLAGGVVGLGSEVVPGMAPQLGHPDSPTAGQCVFARQASGWISGMDPAFFMMRTPSTPSVWPAASTARNNSLR</sequence>
<evidence type="ECO:0000313" key="1">
    <source>
        <dbReference type="EMBL" id="EEP80683.1"/>
    </source>
</evidence>
<dbReference type="GeneID" id="8443432"/>
<dbReference type="InParanoid" id="C4JST6"/>
<dbReference type="HOGENOM" id="CLU_1929157_0_0_1"/>
<dbReference type="RefSeq" id="XP_002584836.1">
    <property type="nucleotide sequence ID" value="XM_002584790.1"/>
</dbReference>
<accession>C4JST6</accession>
<proteinExistence type="predicted"/>
<reference evidence="2" key="1">
    <citation type="journal article" date="2009" name="Genome Res.">
        <title>Comparative genomic analyses of the human fungal pathogens Coccidioides and their relatives.</title>
        <authorList>
            <person name="Sharpton T.J."/>
            <person name="Stajich J.E."/>
            <person name="Rounsley S.D."/>
            <person name="Gardner M.J."/>
            <person name="Wortman J.R."/>
            <person name="Jordar V.S."/>
            <person name="Maiti R."/>
            <person name="Kodira C.D."/>
            <person name="Neafsey D.E."/>
            <person name="Zeng Q."/>
            <person name="Hung C.-Y."/>
            <person name="McMahan C."/>
            <person name="Muszewska A."/>
            <person name="Grynberg M."/>
            <person name="Mandel M.A."/>
            <person name="Kellner E.M."/>
            <person name="Barker B.M."/>
            <person name="Galgiani J.N."/>
            <person name="Orbach M.J."/>
            <person name="Kirkland T.N."/>
            <person name="Cole G.T."/>
            <person name="Henn M.R."/>
            <person name="Birren B.W."/>
            <person name="Taylor J.W."/>
        </authorList>
    </citation>
    <scope>NUCLEOTIDE SEQUENCE [LARGE SCALE GENOMIC DNA]</scope>
    <source>
        <strain evidence="2">UAMH 1704</strain>
    </source>
</reference>